<dbReference type="GO" id="GO:0006355">
    <property type="term" value="P:regulation of DNA-templated transcription"/>
    <property type="evidence" value="ECO:0007669"/>
    <property type="project" value="InterPro"/>
</dbReference>
<name>A0A178VCD4_ARATH</name>
<evidence type="ECO:0000256" key="2">
    <source>
        <dbReference type="ARBA" id="ARBA00023015"/>
    </source>
</evidence>
<protein>
    <recommendedName>
        <fullName evidence="5">Glabrous enhancer-binding protein-like DBD domain-containing protein</fullName>
    </recommendedName>
</protein>
<dbReference type="EMBL" id="LUHQ01000003">
    <property type="protein sequence ID" value="OAP03889.1"/>
    <property type="molecule type" value="Genomic_DNA"/>
</dbReference>
<dbReference type="InterPro" id="IPR053932">
    <property type="entry name" value="GeBP-like_DBD"/>
</dbReference>
<evidence type="ECO:0000313" key="6">
    <source>
        <dbReference type="EMBL" id="OAP03889.1"/>
    </source>
</evidence>
<dbReference type="PANTHER" id="PTHR31662:SF68">
    <property type="entry name" value="DNA-BINDING STOREKEEPER PROTEIN TRANSCRIPTIONAL REGULATOR-LIKE PROTEIN-RELATED"/>
    <property type="match status" value="1"/>
</dbReference>
<sequence length="72" mass="8341">MKSGTKRASEGTKDNKKPYFQRSWTEEDEISLLQGMIDFKSETSTSAYDDMNGFFDIAKKYISFDVSKIQIR</sequence>
<dbReference type="Proteomes" id="UP000078284">
    <property type="component" value="Chromosome 3"/>
</dbReference>
<accession>A0A178VCD4</accession>
<evidence type="ECO:0000256" key="1">
    <source>
        <dbReference type="ARBA" id="ARBA00010820"/>
    </source>
</evidence>
<dbReference type="InterPro" id="IPR007592">
    <property type="entry name" value="GEBP"/>
</dbReference>
<feature type="domain" description="Glabrous enhancer-binding protein-like DBD" evidence="5">
    <location>
        <begin position="20"/>
        <end position="71"/>
    </location>
</feature>
<keyword evidence="2" id="KW-0805">Transcription regulation</keyword>
<feature type="compositionally biased region" description="Basic and acidic residues" evidence="4">
    <location>
        <begin position="7"/>
        <end position="17"/>
    </location>
</feature>
<comment type="similarity">
    <text evidence="1">Belongs to the GeBP family.</text>
</comment>
<dbReference type="Pfam" id="PF04504">
    <property type="entry name" value="GeBP-like_DBD"/>
    <property type="match status" value="1"/>
</dbReference>
<gene>
    <name evidence="6" type="ordered locus">AXX17_At3g33040</name>
</gene>
<keyword evidence="3" id="KW-0804">Transcription</keyword>
<evidence type="ECO:0000256" key="3">
    <source>
        <dbReference type="ARBA" id="ARBA00023163"/>
    </source>
</evidence>
<dbReference type="AlphaFoldDB" id="A0A178VCD4"/>
<evidence type="ECO:0000259" key="5">
    <source>
        <dbReference type="Pfam" id="PF04504"/>
    </source>
</evidence>
<comment type="caution">
    <text evidence="6">The sequence shown here is derived from an EMBL/GenBank/DDBJ whole genome shotgun (WGS) entry which is preliminary data.</text>
</comment>
<dbReference type="PANTHER" id="PTHR31662">
    <property type="entry name" value="BNAANNG10740D PROTEIN-RELATED"/>
    <property type="match status" value="1"/>
</dbReference>
<proteinExistence type="inferred from homology"/>
<organism evidence="6 7">
    <name type="scientific">Arabidopsis thaliana</name>
    <name type="common">Mouse-ear cress</name>
    <dbReference type="NCBI Taxonomy" id="3702"/>
    <lineage>
        <taxon>Eukaryota</taxon>
        <taxon>Viridiplantae</taxon>
        <taxon>Streptophyta</taxon>
        <taxon>Embryophyta</taxon>
        <taxon>Tracheophyta</taxon>
        <taxon>Spermatophyta</taxon>
        <taxon>Magnoliopsida</taxon>
        <taxon>eudicotyledons</taxon>
        <taxon>Gunneridae</taxon>
        <taxon>Pentapetalae</taxon>
        <taxon>rosids</taxon>
        <taxon>malvids</taxon>
        <taxon>Brassicales</taxon>
        <taxon>Brassicaceae</taxon>
        <taxon>Camelineae</taxon>
        <taxon>Arabidopsis</taxon>
    </lineage>
</organism>
<reference evidence="7" key="1">
    <citation type="journal article" date="2016" name="Proc. Natl. Acad. Sci. U.S.A.">
        <title>Chromosome-level assembly of Arabidopsis thaliana Ler reveals the extent of translocation and inversion polymorphisms.</title>
        <authorList>
            <person name="Zapata L."/>
            <person name="Ding J."/>
            <person name="Willing E.M."/>
            <person name="Hartwig B."/>
            <person name="Bezdan D."/>
            <person name="Jiao W.B."/>
            <person name="Patel V."/>
            <person name="Velikkakam James G."/>
            <person name="Koornneef M."/>
            <person name="Ossowski S."/>
            <person name="Schneeberger K."/>
        </authorList>
    </citation>
    <scope>NUCLEOTIDE SEQUENCE [LARGE SCALE GENOMIC DNA]</scope>
    <source>
        <strain evidence="7">cv. Landsberg erecta</strain>
    </source>
</reference>
<feature type="region of interest" description="Disordered" evidence="4">
    <location>
        <begin position="1"/>
        <end position="20"/>
    </location>
</feature>
<evidence type="ECO:0000313" key="7">
    <source>
        <dbReference type="Proteomes" id="UP000078284"/>
    </source>
</evidence>
<evidence type="ECO:0000256" key="4">
    <source>
        <dbReference type="SAM" id="MobiDB-lite"/>
    </source>
</evidence>